<dbReference type="RefSeq" id="WP_115636293.1">
    <property type="nucleotide sequence ID" value="NZ_JANKIN010000058.1"/>
</dbReference>
<name>A0A5L8V576_CAMUP</name>
<comment type="caution">
    <text evidence="1">The sequence shown here is derived from an EMBL/GenBank/DDBJ whole genome shotgun (WGS) entry which is preliminary data.</text>
</comment>
<gene>
    <name evidence="1" type="ORF">D0B03_06300</name>
</gene>
<accession>A0A5L8V576</accession>
<sequence length="82" mass="9885">MKNLFFVLTFALFFTACSSKVQTNKIPNDKKYNLPLSSNYKEPKMNEMERENFSLILQEFFAPREKIEEEKNLWKTGMEYFK</sequence>
<protein>
    <recommendedName>
        <fullName evidence="2">Lipoprotein</fullName>
    </recommendedName>
</protein>
<dbReference type="AlphaFoldDB" id="A0A5L8V576"/>
<dbReference type="PROSITE" id="PS51257">
    <property type="entry name" value="PROKAR_LIPOPROTEIN"/>
    <property type="match status" value="1"/>
</dbReference>
<proteinExistence type="predicted"/>
<evidence type="ECO:0008006" key="2">
    <source>
        <dbReference type="Google" id="ProtNLM"/>
    </source>
</evidence>
<evidence type="ECO:0000313" key="1">
    <source>
        <dbReference type="EMBL" id="EAL8903914.1"/>
    </source>
</evidence>
<dbReference type="EMBL" id="AACSBQ010000024">
    <property type="protein sequence ID" value="EAL8903914.1"/>
    <property type="molecule type" value="Genomic_DNA"/>
</dbReference>
<reference evidence="1" key="1">
    <citation type="submission" date="2018-08" db="EMBL/GenBank/DDBJ databases">
        <authorList>
            <consortium name="PulseNet: The National Subtyping Network for Foodborne Disease Surveillance"/>
            <person name="Tarr C.L."/>
            <person name="Trees E."/>
            <person name="Katz L.S."/>
            <person name="Carleton-Romer H.A."/>
            <person name="Stroika S."/>
            <person name="Kucerova Z."/>
            <person name="Roache K.F."/>
            <person name="Sabol A.L."/>
            <person name="Besser J."/>
            <person name="Gerner-Smidt P."/>
        </authorList>
    </citation>
    <scope>NUCLEOTIDE SEQUENCE</scope>
    <source>
        <strain evidence="1">PNUSAC005770</strain>
    </source>
</reference>
<organism evidence="1">
    <name type="scientific">Campylobacter upsaliensis</name>
    <dbReference type="NCBI Taxonomy" id="28080"/>
    <lineage>
        <taxon>Bacteria</taxon>
        <taxon>Pseudomonadati</taxon>
        <taxon>Campylobacterota</taxon>
        <taxon>Epsilonproteobacteria</taxon>
        <taxon>Campylobacterales</taxon>
        <taxon>Campylobacteraceae</taxon>
        <taxon>Campylobacter</taxon>
    </lineage>
</organism>